<reference evidence="1" key="1">
    <citation type="submission" date="2014-12" db="EMBL/GenBank/DDBJ databases">
        <title>Insight into the proteome of Arion vulgaris.</title>
        <authorList>
            <person name="Aradska J."/>
            <person name="Bulat T."/>
            <person name="Smidak R."/>
            <person name="Sarate P."/>
            <person name="Gangsoo J."/>
            <person name="Sialana F."/>
            <person name="Bilban M."/>
            <person name="Lubec G."/>
        </authorList>
    </citation>
    <scope>NUCLEOTIDE SEQUENCE</scope>
    <source>
        <tissue evidence="1">Skin</tissue>
    </source>
</reference>
<organism evidence="1">
    <name type="scientific">Arion vulgaris</name>
    <dbReference type="NCBI Taxonomy" id="1028688"/>
    <lineage>
        <taxon>Eukaryota</taxon>
        <taxon>Metazoa</taxon>
        <taxon>Spiralia</taxon>
        <taxon>Lophotrochozoa</taxon>
        <taxon>Mollusca</taxon>
        <taxon>Gastropoda</taxon>
        <taxon>Heterobranchia</taxon>
        <taxon>Euthyneura</taxon>
        <taxon>Panpulmonata</taxon>
        <taxon>Eupulmonata</taxon>
        <taxon>Stylommatophora</taxon>
        <taxon>Helicina</taxon>
        <taxon>Arionoidea</taxon>
        <taxon>Arionidae</taxon>
        <taxon>Arion</taxon>
    </lineage>
</organism>
<dbReference type="EMBL" id="HACG01038298">
    <property type="protein sequence ID" value="CEK85163.1"/>
    <property type="molecule type" value="Transcribed_RNA"/>
</dbReference>
<dbReference type="AlphaFoldDB" id="A0A0B7AWF0"/>
<gene>
    <name evidence="1" type="primary">ORF146702</name>
</gene>
<name>A0A0B7AWF0_9EUPU</name>
<sequence length="53" mass="6409">MQNQNLMGKQQHEIEDKIHRDKIMYRKVYDNKENANTKRNVSSARMFVNNKTI</sequence>
<protein>
    <submittedName>
        <fullName evidence="1">Uncharacterized protein</fullName>
    </submittedName>
</protein>
<proteinExistence type="predicted"/>
<accession>A0A0B7AWF0</accession>
<evidence type="ECO:0000313" key="1">
    <source>
        <dbReference type="EMBL" id="CEK85163.1"/>
    </source>
</evidence>